<dbReference type="AlphaFoldDB" id="A0A0S3R5J0"/>
<gene>
    <name evidence="2" type="primary">Vigan.01G381000</name>
    <name evidence="2" type="ORF">VIGAN_01381000</name>
</gene>
<organism evidence="2 3">
    <name type="scientific">Vigna angularis var. angularis</name>
    <dbReference type="NCBI Taxonomy" id="157739"/>
    <lineage>
        <taxon>Eukaryota</taxon>
        <taxon>Viridiplantae</taxon>
        <taxon>Streptophyta</taxon>
        <taxon>Embryophyta</taxon>
        <taxon>Tracheophyta</taxon>
        <taxon>Spermatophyta</taxon>
        <taxon>Magnoliopsida</taxon>
        <taxon>eudicotyledons</taxon>
        <taxon>Gunneridae</taxon>
        <taxon>Pentapetalae</taxon>
        <taxon>rosids</taxon>
        <taxon>fabids</taxon>
        <taxon>Fabales</taxon>
        <taxon>Fabaceae</taxon>
        <taxon>Papilionoideae</taxon>
        <taxon>50 kb inversion clade</taxon>
        <taxon>NPAAA clade</taxon>
        <taxon>indigoferoid/millettioid clade</taxon>
        <taxon>Phaseoleae</taxon>
        <taxon>Vigna</taxon>
    </lineage>
</organism>
<feature type="region of interest" description="Disordered" evidence="1">
    <location>
        <begin position="1"/>
        <end position="51"/>
    </location>
</feature>
<evidence type="ECO:0000313" key="2">
    <source>
        <dbReference type="EMBL" id="BAT75881.1"/>
    </source>
</evidence>
<feature type="compositionally biased region" description="Low complexity" evidence="1">
    <location>
        <begin position="1"/>
        <end position="28"/>
    </location>
</feature>
<protein>
    <submittedName>
        <fullName evidence="2">Uncharacterized protein</fullName>
    </submittedName>
</protein>
<proteinExistence type="predicted"/>
<reference evidence="2 3" key="1">
    <citation type="journal article" date="2015" name="Sci. Rep.">
        <title>The power of single molecule real-time sequencing technology in the de novo assembly of a eukaryotic genome.</title>
        <authorList>
            <person name="Sakai H."/>
            <person name="Naito K."/>
            <person name="Ogiso-Tanaka E."/>
            <person name="Takahashi Y."/>
            <person name="Iseki K."/>
            <person name="Muto C."/>
            <person name="Satou K."/>
            <person name="Teruya K."/>
            <person name="Shiroma A."/>
            <person name="Shimoji M."/>
            <person name="Hirano T."/>
            <person name="Itoh T."/>
            <person name="Kaga A."/>
            <person name="Tomooka N."/>
        </authorList>
    </citation>
    <scope>NUCLEOTIDE SEQUENCE [LARGE SCALE GENOMIC DNA]</scope>
    <source>
        <strain evidence="3">cv. Shumari</strain>
    </source>
</reference>
<accession>A0A0S3R5J0</accession>
<name>A0A0S3R5J0_PHAAN</name>
<evidence type="ECO:0000256" key="1">
    <source>
        <dbReference type="SAM" id="MobiDB-lite"/>
    </source>
</evidence>
<dbReference type="EMBL" id="AP015034">
    <property type="protein sequence ID" value="BAT75881.1"/>
    <property type="molecule type" value="Genomic_DNA"/>
</dbReference>
<sequence length="80" mass="8837">MTTTTTTASTSSNSWYPSSSSLLASSNPQLPPLPSPRARNACPKKQSAKKPEALSWKELKTCQMQFIFTLDWCVLRSISD</sequence>
<keyword evidence="3" id="KW-1185">Reference proteome</keyword>
<dbReference type="Proteomes" id="UP000291084">
    <property type="component" value="Chromosome 1"/>
</dbReference>
<evidence type="ECO:0000313" key="3">
    <source>
        <dbReference type="Proteomes" id="UP000291084"/>
    </source>
</evidence>